<dbReference type="SMART" id="SM00774">
    <property type="entry name" value="WRKY"/>
    <property type="match status" value="1"/>
</dbReference>
<proteinExistence type="predicted"/>
<evidence type="ECO:0000313" key="9">
    <source>
        <dbReference type="Proteomes" id="UP000585474"/>
    </source>
</evidence>
<evidence type="ECO:0000256" key="2">
    <source>
        <dbReference type="ARBA" id="ARBA00023015"/>
    </source>
</evidence>
<dbReference type="OrthoDB" id="693960at2759"/>
<dbReference type="Proteomes" id="UP000585474">
    <property type="component" value="Unassembled WGS sequence"/>
</dbReference>
<sequence length="154" mass="17852">MDSPENGYANQSNFELSEFFEFDEWKEEDPAMVVSRYPQNLVYAVNDQVSYAGGSSSHHEGPSNRGTPSGRERKEIKEKVAFKTKSEVEILDDGFKWRKYGKKMVKNSPNPRNYYKCSVEGCPVKKRVERDREDPRYVITTYEGVHTHQGPSRF</sequence>
<keyword evidence="3 8" id="KW-0238">DNA-binding</keyword>
<evidence type="ECO:0000256" key="5">
    <source>
        <dbReference type="ARBA" id="ARBA00023242"/>
    </source>
</evidence>
<dbReference type="EMBL" id="BJWL01000010">
    <property type="protein sequence ID" value="GFY95533.1"/>
    <property type="molecule type" value="Genomic_DNA"/>
</dbReference>
<feature type="domain" description="WRKY" evidence="7">
    <location>
        <begin position="86"/>
        <end position="151"/>
    </location>
</feature>
<protein>
    <submittedName>
        <fullName evidence="8">WRKY DNA-binding protein 50</fullName>
    </submittedName>
</protein>
<dbReference type="GO" id="GO:0003700">
    <property type="term" value="F:DNA-binding transcription factor activity"/>
    <property type="evidence" value="ECO:0007669"/>
    <property type="project" value="InterPro"/>
</dbReference>
<evidence type="ECO:0000256" key="1">
    <source>
        <dbReference type="ARBA" id="ARBA00004123"/>
    </source>
</evidence>
<dbReference type="InterPro" id="IPR003657">
    <property type="entry name" value="WRKY_dom"/>
</dbReference>
<keyword evidence="5" id="KW-0539">Nucleus</keyword>
<comment type="caution">
    <text evidence="8">The sequence shown here is derived from an EMBL/GenBank/DDBJ whole genome shotgun (WGS) entry which is preliminary data.</text>
</comment>
<dbReference type="Gene3D" id="2.20.25.80">
    <property type="entry name" value="WRKY domain"/>
    <property type="match status" value="1"/>
</dbReference>
<evidence type="ECO:0000259" key="7">
    <source>
        <dbReference type="PROSITE" id="PS50811"/>
    </source>
</evidence>
<evidence type="ECO:0000313" key="8">
    <source>
        <dbReference type="EMBL" id="GFY95533.1"/>
    </source>
</evidence>
<dbReference type="InterPro" id="IPR036576">
    <property type="entry name" value="WRKY_dom_sf"/>
</dbReference>
<dbReference type="InterPro" id="IPR044810">
    <property type="entry name" value="WRKY_plant"/>
</dbReference>
<reference evidence="8 9" key="1">
    <citation type="submission" date="2019-07" db="EMBL/GenBank/DDBJ databases">
        <title>De Novo Assembly of kiwifruit Actinidia rufa.</title>
        <authorList>
            <person name="Sugita-Konishi S."/>
            <person name="Sato K."/>
            <person name="Mori E."/>
            <person name="Abe Y."/>
            <person name="Kisaki G."/>
            <person name="Hamano K."/>
            <person name="Suezawa K."/>
            <person name="Otani M."/>
            <person name="Fukuda T."/>
            <person name="Manabe T."/>
            <person name="Gomi K."/>
            <person name="Tabuchi M."/>
            <person name="Akimitsu K."/>
            <person name="Kataoka I."/>
        </authorList>
    </citation>
    <scope>NUCLEOTIDE SEQUENCE [LARGE SCALE GENOMIC DNA]</scope>
    <source>
        <strain evidence="9">cv. Fuchu</strain>
    </source>
</reference>
<dbReference type="AlphaFoldDB" id="A0A7J0FAA3"/>
<gene>
    <name evidence="8" type="ORF">Acr_10g0009180</name>
</gene>
<organism evidence="8 9">
    <name type="scientific">Actinidia rufa</name>
    <dbReference type="NCBI Taxonomy" id="165716"/>
    <lineage>
        <taxon>Eukaryota</taxon>
        <taxon>Viridiplantae</taxon>
        <taxon>Streptophyta</taxon>
        <taxon>Embryophyta</taxon>
        <taxon>Tracheophyta</taxon>
        <taxon>Spermatophyta</taxon>
        <taxon>Magnoliopsida</taxon>
        <taxon>eudicotyledons</taxon>
        <taxon>Gunneridae</taxon>
        <taxon>Pentapetalae</taxon>
        <taxon>asterids</taxon>
        <taxon>Ericales</taxon>
        <taxon>Actinidiaceae</taxon>
        <taxon>Actinidia</taxon>
    </lineage>
</organism>
<comment type="subcellular location">
    <subcellularLocation>
        <location evidence="1">Nucleus</location>
    </subcellularLocation>
</comment>
<keyword evidence="9" id="KW-1185">Reference proteome</keyword>
<dbReference type="FunFam" id="2.20.25.80:FF:000003">
    <property type="entry name" value="WRKY transcription factor 57"/>
    <property type="match status" value="1"/>
</dbReference>
<evidence type="ECO:0000256" key="3">
    <source>
        <dbReference type="ARBA" id="ARBA00023125"/>
    </source>
</evidence>
<dbReference type="SUPFAM" id="SSF118290">
    <property type="entry name" value="WRKY DNA-binding domain"/>
    <property type="match status" value="1"/>
</dbReference>
<dbReference type="PANTHER" id="PTHR31221:SF112">
    <property type="entry name" value="WRKY TRANSCRIPTION FACTOR 50-RELATED"/>
    <property type="match status" value="1"/>
</dbReference>
<evidence type="ECO:0000256" key="6">
    <source>
        <dbReference type="SAM" id="MobiDB-lite"/>
    </source>
</evidence>
<accession>A0A7J0FAA3</accession>
<dbReference type="PROSITE" id="PS50811">
    <property type="entry name" value="WRKY"/>
    <property type="match status" value="1"/>
</dbReference>
<feature type="region of interest" description="Disordered" evidence="6">
    <location>
        <begin position="51"/>
        <end position="75"/>
    </location>
</feature>
<keyword evidence="2" id="KW-0805">Transcription regulation</keyword>
<dbReference type="PANTHER" id="PTHR31221">
    <property type="entry name" value="WRKY TRANSCRIPTION FACTOR PROTEIN 1-RELATED"/>
    <property type="match status" value="1"/>
</dbReference>
<dbReference type="GO" id="GO:0005634">
    <property type="term" value="C:nucleus"/>
    <property type="evidence" value="ECO:0007669"/>
    <property type="project" value="UniProtKB-SubCell"/>
</dbReference>
<dbReference type="Pfam" id="PF03106">
    <property type="entry name" value="WRKY"/>
    <property type="match status" value="1"/>
</dbReference>
<evidence type="ECO:0000256" key="4">
    <source>
        <dbReference type="ARBA" id="ARBA00023163"/>
    </source>
</evidence>
<name>A0A7J0FAA3_9ERIC</name>
<keyword evidence="4" id="KW-0804">Transcription</keyword>
<dbReference type="GO" id="GO:0043565">
    <property type="term" value="F:sequence-specific DNA binding"/>
    <property type="evidence" value="ECO:0007669"/>
    <property type="project" value="InterPro"/>
</dbReference>